<comment type="caution">
    <text evidence="4">The sequence shown here is derived from an EMBL/GenBank/DDBJ whole genome shotgun (WGS) entry which is preliminary data.</text>
</comment>
<dbReference type="PANTHER" id="PTHR42879">
    <property type="entry name" value="3-OXOACYL-(ACYL-CARRIER-PROTEIN) REDUCTASE"/>
    <property type="match status" value="1"/>
</dbReference>
<dbReference type="GO" id="GO:0016491">
    <property type="term" value="F:oxidoreductase activity"/>
    <property type="evidence" value="ECO:0007669"/>
    <property type="project" value="UniProtKB-KW"/>
</dbReference>
<dbReference type="InterPro" id="IPR050259">
    <property type="entry name" value="SDR"/>
</dbReference>
<evidence type="ECO:0000256" key="2">
    <source>
        <dbReference type="ARBA" id="ARBA00023002"/>
    </source>
</evidence>
<name>A0A7C4QNU5_9PLAN</name>
<dbReference type="PRINTS" id="PR00081">
    <property type="entry name" value="GDHRDH"/>
</dbReference>
<organism evidence="4">
    <name type="scientific">Schlesneria paludicola</name>
    <dbReference type="NCBI Taxonomy" id="360056"/>
    <lineage>
        <taxon>Bacteria</taxon>
        <taxon>Pseudomonadati</taxon>
        <taxon>Planctomycetota</taxon>
        <taxon>Planctomycetia</taxon>
        <taxon>Planctomycetales</taxon>
        <taxon>Planctomycetaceae</taxon>
        <taxon>Schlesneria</taxon>
    </lineage>
</organism>
<proteinExistence type="inferred from homology"/>
<protein>
    <submittedName>
        <fullName evidence="4">3-oxoacyl-ACP reductase FabG</fullName>
    </submittedName>
</protein>
<feature type="domain" description="Ketoreductase" evidence="3">
    <location>
        <begin position="4"/>
        <end position="185"/>
    </location>
</feature>
<dbReference type="InterPro" id="IPR036291">
    <property type="entry name" value="NAD(P)-bd_dom_sf"/>
</dbReference>
<dbReference type="SUPFAM" id="SSF51735">
    <property type="entry name" value="NAD(P)-binding Rossmann-fold domains"/>
    <property type="match status" value="1"/>
</dbReference>
<sequence length="243" mass="26140">MEQRLALITGAARGIGRAIARQLADDGFRIIINYRQNAEGAAATCREIQARGGFAVARQFDVSRPAEVAEQINQLTDELGVIDVLVNNAAVERDNPLLRVKPEEWEQTVAINLGGVVYCTQAVLKTWSKHRYGSRIINISSVIGERGVRFASVYSATKAGMIGFTKSLAEELGPKGVTVNAVSPGFILTEATSGMDPARFIALTPLGRVGQPEEVAHLVAFLASDRAAFITGQVIRINGGLYM</sequence>
<dbReference type="PANTHER" id="PTHR42879:SF2">
    <property type="entry name" value="3-OXOACYL-[ACYL-CARRIER-PROTEIN] REDUCTASE FABG"/>
    <property type="match status" value="1"/>
</dbReference>
<dbReference type="Gene3D" id="3.40.50.720">
    <property type="entry name" value="NAD(P)-binding Rossmann-like Domain"/>
    <property type="match status" value="1"/>
</dbReference>
<dbReference type="PRINTS" id="PR00080">
    <property type="entry name" value="SDRFAMILY"/>
</dbReference>
<reference evidence="4" key="1">
    <citation type="journal article" date="2020" name="mSystems">
        <title>Genome- and Community-Level Interaction Insights into Carbon Utilization and Element Cycling Functions of Hydrothermarchaeota in Hydrothermal Sediment.</title>
        <authorList>
            <person name="Zhou Z."/>
            <person name="Liu Y."/>
            <person name="Xu W."/>
            <person name="Pan J."/>
            <person name="Luo Z.H."/>
            <person name="Li M."/>
        </authorList>
    </citation>
    <scope>NUCLEOTIDE SEQUENCE [LARGE SCALE GENOMIC DNA]</scope>
    <source>
        <strain evidence="4">SpSt-508</strain>
    </source>
</reference>
<dbReference type="AlphaFoldDB" id="A0A7C4QNU5"/>
<dbReference type="PROSITE" id="PS00061">
    <property type="entry name" value="ADH_SHORT"/>
    <property type="match status" value="1"/>
</dbReference>
<dbReference type="Pfam" id="PF13561">
    <property type="entry name" value="adh_short_C2"/>
    <property type="match status" value="1"/>
</dbReference>
<dbReference type="GO" id="GO:0032787">
    <property type="term" value="P:monocarboxylic acid metabolic process"/>
    <property type="evidence" value="ECO:0007669"/>
    <property type="project" value="UniProtKB-ARBA"/>
</dbReference>
<dbReference type="EMBL" id="DSVQ01000012">
    <property type="protein sequence ID" value="HGT39540.1"/>
    <property type="molecule type" value="Genomic_DNA"/>
</dbReference>
<evidence type="ECO:0000256" key="1">
    <source>
        <dbReference type="ARBA" id="ARBA00006484"/>
    </source>
</evidence>
<evidence type="ECO:0000259" key="3">
    <source>
        <dbReference type="SMART" id="SM00822"/>
    </source>
</evidence>
<accession>A0A7C4QNU5</accession>
<comment type="similarity">
    <text evidence="1">Belongs to the short-chain dehydrogenases/reductases (SDR) family.</text>
</comment>
<gene>
    <name evidence="4" type="ORF">ENS64_09805</name>
</gene>
<dbReference type="FunFam" id="3.40.50.720:FF:000173">
    <property type="entry name" value="3-oxoacyl-[acyl-carrier protein] reductase"/>
    <property type="match status" value="1"/>
</dbReference>
<dbReference type="NCBIfam" id="NF009466">
    <property type="entry name" value="PRK12826.1-2"/>
    <property type="match status" value="1"/>
</dbReference>
<dbReference type="InterPro" id="IPR002347">
    <property type="entry name" value="SDR_fam"/>
</dbReference>
<dbReference type="InterPro" id="IPR020904">
    <property type="entry name" value="Sc_DH/Rdtase_CS"/>
</dbReference>
<keyword evidence="2" id="KW-0560">Oxidoreductase</keyword>
<dbReference type="InterPro" id="IPR057326">
    <property type="entry name" value="KR_dom"/>
</dbReference>
<evidence type="ECO:0000313" key="4">
    <source>
        <dbReference type="EMBL" id="HGT39540.1"/>
    </source>
</evidence>
<dbReference type="NCBIfam" id="NF005559">
    <property type="entry name" value="PRK07231.1"/>
    <property type="match status" value="1"/>
</dbReference>
<dbReference type="SMART" id="SM00822">
    <property type="entry name" value="PKS_KR"/>
    <property type="match status" value="1"/>
</dbReference>